<name>A0A5P9CG68_9VIBR</name>
<feature type="domain" description="Formyl transferase C-terminal" evidence="2">
    <location>
        <begin position="203"/>
        <end position="281"/>
    </location>
</feature>
<dbReference type="CDD" id="cd08369">
    <property type="entry name" value="FMT_core"/>
    <property type="match status" value="1"/>
</dbReference>
<evidence type="ECO:0000259" key="1">
    <source>
        <dbReference type="Pfam" id="PF00551"/>
    </source>
</evidence>
<gene>
    <name evidence="3" type="primary">arnA</name>
    <name evidence="3" type="ORF">FIV01_00035</name>
</gene>
<dbReference type="PANTHER" id="PTHR11138:SF5">
    <property type="entry name" value="METHIONYL-TRNA FORMYLTRANSFERASE, MITOCHONDRIAL"/>
    <property type="match status" value="1"/>
</dbReference>
<proteinExistence type="predicted"/>
<dbReference type="SUPFAM" id="SSF53328">
    <property type="entry name" value="Formyltransferase"/>
    <property type="match status" value="1"/>
</dbReference>
<dbReference type="SUPFAM" id="SSF50486">
    <property type="entry name" value="FMT C-terminal domain-like"/>
    <property type="match status" value="1"/>
</dbReference>
<keyword evidence="4" id="KW-1185">Reference proteome</keyword>
<dbReference type="Proteomes" id="UP000326936">
    <property type="component" value="Chromosome"/>
</dbReference>
<dbReference type="InterPro" id="IPR036477">
    <property type="entry name" value="Formyl_transf_N_sf"/>
</dbReference>
<dbReference type="InterPro" id="IPR011034">
    <property type="entry name" value="Formyl_transferase-like_C_sf"/>
</dbReference>
<dbReference type="OrthoDB" id="9802815at2"/>
<dbReference type="EMBL" id="CP045350">
    <property type="protein sequence ID" value="QFT24853.1"/>
    <property type="molecule type" value="Genomic_DNA"/>
</dbReference>
<accession>A0A5P9CG68</accession>
<dbReference type="Pfam" id="PF00551">
    <property type="entry name" value="Formyl_trans_N"/>
    <property type="match status" value="1"/>
</dbReference>
<evidence type="ECO:0000259" key="2">
    <source>
        <dbReference type="Pfam" id="PF02911"/>
    </source>
</evidence>
<dbReference type="InterPro" id="IPR005793">
    <property type="entry name" value="Formyl_trans_C"/>
</dbReference>
<evidence type="ECO:0000313" key="3">
    <source>
        <dbReference type="EMBL" id="QFT24853.1"/>
    </source>
</evidence>
<protein>
    <submittedName>
        <fullName evidence="3">Bifunctional polymyxin resistance protein ArnA</fullName>
    </submittedName>
</protein>
<reference evidence="3 4" key="1">
    <citation type="submission" date="2019-10" db="EMBL/GenBank/DDBJ databases">
        <title>Complete genome sequence of Vibrio sp. strain THAF100, isolated from non-filtered water from the water column of tank 6 of a marine aquarium containing stony-coral fragments. Water maintained at 26 degree C.</title>
        <authorList>
            <person name="Ruckert C."/>
            <person name="Franco A."/>
            <person name="Kalinowski J."/>
            <person name="Glaeser S."/>
        </authorList>
    </citation>
    <scope>NUCLEOTIDE SEQUENCE [LARGE SCALE GENOMIC DNA]</scope>
    <source>
        <strain evidence="3 4">THAF100</strain>
    </source>
</reference>
<dbReference type="Pfam" id="PF02911">
    <property type="entry name" value="Formyl_trans_C"/>
    <property type="match status" value="1"/>
</dbReference>
<dbReference type="GO" id="GO:0005829">
    <property type="term" value="C:cytosol"/>
    <property type="evidence" value="ECO:0007669"/>
    <property type="project" value="TreeGrafter"/>
</dbReference>
<dbReference type="PANTHER" id="PTHR11138">
    <property type="entry name" value="METHIONYL-TRNA FORMYLTRANSFERASE"/>
    <property type="match status" value="1"/>
</dbReference>
<dbReference type="AlphaFoldDB" id="A0A5P9CG68"/>
<dbReference type="Gene3D" id="3.40.50.12230">
    <property type="match status" value="1"/>
</dbReference>
<dbReference type="InterPro" id="IPR002376">
    <property type="entry name" value="Formyl_transf_N"/>
</dbReference>
<dbReference type="RefSeq" id="WP_152429188.1">
    <property type="nucleotide sequence ID" value="NZ_CBCSDK010000020.1"/>
</dbReference>
<dbReference type="GO" id="GO:0004479">
    <property type="term" value="F:methionyl-tRNA formyltransferase activity"/>
    <property type="evidence" value="ECO:0007669"/>
    <property type="project" value="TreeGrafter"/>
</dbReference>
<feature type="domain" description="Formyl transferase N-terminal" evidence="1">
    <location>
        <begin position="58"/>
        <end position="171"/>
    </location>
</feature>
<sequence length="307" mass="34402">MKIGYFADGPWSHLALEKIVELKNVDVAFITPRFDTQDPVLKDWSERLNVPYILHENVNSKEYIEHVSSLNADLFISMSFNQILKKEIINIPPMGFINCHAGDLPYYRGRNPLNWVLINDEPSYGITVHMVDEGIDTGDIVLKRSFEITDSDTYKTLLESAIFNCSKVLIESIELIINNKVNLIKQKDIHPVGFYCGMRRHGDESISFDNDSRTVFNFIRAITSPGPGARACVNGEEVAILTSELIDNAPSYIATVGEVVGKELNGVVVKTSDSTILITQVASIDSDGSLFNIRIPKYRIGTRFKSL</sequence>
<evidence type="ECO:0000313" key="4">
    <source>
        <dbReference type="Proteomes" id="UP000326936"/>
    </source>
</evidence>
<dbReference type="KEGG" id="vaq:FIV01_00035"/>
<organism evidence="3 4">
    <name type="scientific">Vibrio aquimaris</name>
    <dbReference type="NCBI Taxonomy" id="2587862"/>
    <lineage>
        <taxon>Bacteria</taxon>
        <taxon>Pseudomonadati</taxon>
        <taxon>Pseudomonadota</taxon>
        <taxon>Gammaproteobacteria</taxon>
        <taxon>Vibrionales</taxon>
        <taxon>Vibrionaceae</taxon>
        <taxon>Vibrio</taxon>
    </lineage>
</organism>